<protein>
    <recommendedName>
        <fullName evidence="1">Hda lid domain-containing protein</fullName>
    </recommendedName>
</protein>
<evidence type="ECO:0000313" key="3">
    <source>
        <dbReference type="Proteomes" id="UP000219439"/>
    </source>
</evidence>
<name>A0A285NEV1_9HYPH</name>
<evidence type="ECO:0000313" key="2">
    <source>
        <dbReference type="EMBL" id="SNZ08032.1"/>
    </source>
</evidence>
<dbReference type="InterPro" id="IPR027417">
    <property type="entry name" value="P-loop_NTPase"/>
</dbReference>
<sequence length="227" mass="24900">MSKGQQMPLDLPHDEALGRDDFLSGPANANALALIDQWPNWPSYWVLLAGPVGAGKSHLARIWQEASNARIITLDELNNSDPTTLISGGAVVVEDADGAERDDTALFHLLNAAKEAGAYVLITARTWPESWGVALPDLASRLRLTTPVELNEPDETLLRVVLVKLFADRQLMVDPPVIDYIVLRMERSLAAALTLVEALDREAMAQSRSITRPFAADILRRMEGEGR</sequence>
<dbReference type="RefSeq" id="WP_097152591.1">
    <property type="nucleotide sequence ID" value="NZ_OBEL01000001.1"/>
</dbReference>
<keyword evidence="3" id="KW-1185">Reference proteome</keyword>
<dbReference type="InterPro" id="IPR055199">
    <property type="entry name" value="Hda_lid"/>
</dbReference>
<dbReference type="GO" id="GO:0006270">
    <property type="term" value="P:DNA replication initiation"/>
    <property type="evidence" value="ECO:0007669"/>
    <property type="project" value="TreeGrafter"/>
</dbReference>
<accession>A0A285NEV1</accession>
<dbReference type="PANTHER" id="PTHR30050">
    <property type="entry name" value="CHROMOSOMAL REPLICATION INITIATOR PROTEIN DNAA"/>
    <property type="match status" value="1"/>
</dbReference>
<dbReference type="Proteomes" id="UP000219439">
    <property type="component" value="Unassembled WGS sequence"/>
</dbReference>
<dbReference type="GO" id="GO:0005886">
    <property type="term" value="C:plasma membrane"/>
    <property type="evidence" value="ECO:0007669"/>
    <property type="project" value="TreeGrafter"/>
</dbReference>
<dbReference type="EMBL" id="OBEL01000001">
    <property type="protein sequence ID" value="SNZ08032.1"/>
    <property type="molecule type" value="Genomic_DNA"/>
</dbReference>
<dbReference type="GO" id="GO:0003688">
    <property type="term" value="F:DNA replication origin binding"/>
    <property type="evidence" value="ECO:0007669"/>
    <property type="project" value="TreeGrafter"/>
</dbReference>
<evidence type="ECO:0000259" key="1">
    <source>
        <dbReference type="Pfam" id="PF22688"/>
    </source>
</evidence>
<gene>
    <name evidence="2" type="ORF">SAMN06265368_1416</name>
</gene>
<dbReference type="PANTHER" id="PTHR30050:SF5">
    <property type="entry name" value="DNAA REGULATORY INACTIVATOR HDA"/>
    <property type="match status" value="1"/>
</dbReference>
<dbReference type="Gene3D" id="1.10.8.60">
    <property type="match status" value="1"/>
</dbReference>
<feature type="domain" description="Hda lid" evidence="1">
    <location>
        <begin position="167"/>
        <end position="219"/>
    </location>
</feature>
<organism evidence="2 3">
    <name type="scientific">Cohaesibacter gelatinilyticus</name>
    <dbReference type="NCBI Taxonomy" id="372072"/>
    <lineage>
        <taxon>Bacteria</taxon>
        <taxon>Pseudomonadati</taxon>
        <taxon>Pseudomonadota</taxon>
        <taxon>Alphaproteobacteria</taxon>
        <taxon>Hyphomicrobiales</taxon>
        <taxon>Cohaesibacteraceae</taxon>
    </lineage>
</organism>
<reference evidence="2 3" key="1">
    <citation type="submission" date="2017-09" db="EMBL/GenBank/DDBJ databases">
        <authorList>
            <person name="Ehlers B."/>
            <person name="Leendertz F.H."/>
        </authorList>
    </citation>
    <scope>NUCLEOTIDE SEQUENCE [LARGE SCALE GENOMIC DNA]</scope>
    <source>
        <strain evidence="2 3">DSM 18289</strain>
    </source>
</reference>
<dbReference type="OrthoDB" id="7390113at2"/>
<dbReference type="Pfam" id="PF22688">
    <property type="entry name" value="Hda_lid"/>
    <property type="match status" value="1"/>
</dbReference>
<dbReference type="SUPFAM" id="SSF52540">
    <property type="entry name" value="P-loop containing nucleoside triphosphate hydrolases"/>
    <property type="match status" value="1"/>
</dbReference>
<dbReference type="AlphaFoldDB" id="A0A285NEV1"/>
<proteinExistence type="predicted"/>
<dbReference type="Gene3D" id="3.40.50.300">
    <property type="entry name" value="P-loop containing nucleotide triphosphate hydrolases"/>
    <property type="match status" value="1"/>
</dbReference>